<evidence type="ECO:0000313" key="2">
    <source>
        <dbReference type="EMBL" id="AXI30698.1"/>
    </source>
</evidence>
<feature type="transmembrane region" description="Helical" evidence="1">
    <location>
        <begin position="98"/>
        <end position="116"/>
    </location>
</feature>
<gene>
    <name evidence="2" type="ORF">CIB87_17345</name>
</gene>
<dbReference type="EMBL" id="CP022674">
    <property type="protein sequence ID" value="AXI30698.1"/>
    <property type="molecule type" value="Genomic_DNA"/>
</dbReference>
<dbReference type="Proteomes" id="UP000253834">
    <property type="component" value="Chromosome"/>
</dbReference>
<reference evidence="2 3" key="1">
    <citation type="submission" date="2017-07" db="EMBL/GenBank/DDBJ databases">
        <title>Isolation and development of strain Bacillus megaterium SR7 for enhanced growth and metabolite production under supercritical carbon dioxide.</title>
        <authorList>
            <person name="Freedman A.J.E."/>
            <person name="Peet K.C."/>
            <person name="Boock J.T."/>
            <person name="Penn K."/>
            <person name="Prather K.L.J."/>
            <person name="Thompson J.R."/>
        </authorList>
    </citation>
    <scope>NUCLEOTIDE SEQUENCE [LARGE SCALE GENOMIC DNA]</scope>
    <source>
        <strain evidence="2 3">SR7</strain>
    </source>
</reference>
<evidence type="ECO:0000256" key="1">
    <source>
        <dbReference type="SAM" id="Phobius"/>
    </source>
</evidence>
<dbReference type="AlphaFoldDB" id="A0AA86IKC7"/>
<organism evidence="2 3">
    <name type="scientific">Priestia megaterium</name>
    <name type="common">Bacillus megaterium</name>
    <dbReference type="NCBI Taxonomy" id="1404"/>
    <lineage>
        <taxon>Bacteria</taxon>
        <taxon>Bacillati</taxon>
        <taxon>Bacillota</taxon>
        <taxon>Bacilli</taxon>
        <taxon>Bacillales</taxon>
        <taxon>Bacillaceae</taxon>
        <taxon>Priestia</taxon>
    </lineage>
</organism>
<feature type="transmembrane region" description="Helical" evidence="1">
    <location>
        <begin position="68"/>
        <end position="86"/>
    </location>
</feature>
<dbReference type="NCBIfam" id="NF041644">
    <property type="entry name" value="CBO0543_fam"/>
    <property type="match status" value="1"/>
</dbReference>
<proteinExistence type="predicted"/>
<dbReference type="InterPro" id="IPR048147">
    <property type="entry name" value="CBO0543-like"/>
</dbReference>
<keyword evidence="1" id="KW-1133">Transmembrane helix</keyword>
<evidence type="ECO:0000313" key="3">
    <source>
        <dbReference type="Proteomes" id="UP000253834"/>
    </source>
</evidence>
<sequence length="163" mass="19523">MNNKFEKHFLRALFILTLSGLPFLLRKPPVKDSILTFLLNGYTNGIVDRFVITHKLIKYPVRYFRKEFKIHVLFDFLLYPTVSVIINKLTKNDKPLVILYKIILFIFPMFLIELWAEKKTNLIRWRRPWKWYHTLLSLTVKSVLNRLMIGAIRVLDEKVEKSS</sequence>
<keyword evidence="1" id="KW-0812">Transmembrane</keyword>
<dbReference type="RefSeq" id="WP_114896388.1">
    <property type="nucleotide sequence ID" value="NZ_CP022674.1"/>
</dbReference>
<keyword evidence="1" id="KW-0472">Membrane</keyword>
<name>A0AA86IKC7_PRIMG</name>
<accession>A0AA86IKC7</accession>
<protein>
    <submittedName>
        <fullName evidence="2">Uncharacterized protein</fullName>
    </submittedName>
</protein>